<evidence type="ECO:0000313" key="7">
    <source>
        <dbReference type="EMBL" id="QEU96267.1"/>
    </source>
</evidence>
<dbReference type="InterPro" id="IPR048284">
    <property type="entry name" value="EryCIII-like_N"/>
</dbReference>
<dbReference type="InterPro" id="IPR010610">
    <property type="entry name" value="EryCIII-like_C"/>
</dbReference>
<dbReference type="CDD" id="cd03784">
    <property type="entry name" value="GT1_Gtf-like"/>
    <property type="match status" value="1"/>
</dbReference>
<feature type="domain" description="Erythromycin biosynthesis protein CIII-like C-terminal" evidence="5">
    <location>
        <begin position="280"/>
        <end position="425"/>
    </location>
</feature>
<evidence type="ECO:0000259" key="5">
    <source>
        <dbReference type="Pfam" id="PF06722"/>
    </source>
</evidence>
<evidence type="ECO:0000256" key="2">
    <source>
        <dbReference type="ARBA" id="ARBA00022676"/>
    </source>
</evidence>
<dbReference type="PANTHER" id="PTHR48050">
    <property type="entry name" value="STEROL 3-BETA-GLUCOSYLTRANSFERASE"/>
    <property type="match status" value="1"/>
</dbReference>
<keyword evidence="2" id="KW-0328">Glycosyltransferase</keyword>
<evidence type="ECO:0000256" key="4">
    <source>
        <dbReference type="ARBA" id="ARBA00023194"/>
    </source>
</evidence>
<keyword evidence="3 7" id="KW-0808">Transferase</keyword>
<dbReference type="RefSeq" id="WP_055547694.1">
    <property type="nucleotide sequence ID" value="NZ_CP023699.1"/>
</dbReference>
<reference evidence="7 8" key="1">
    <citation type="submission" date="2017-09" db="EMBL/GenBank/DDBJ databases">
        <authorList>
            <person name="Lee N."/>
            <person name="Cho B.-K."/>
        </authorList>
    </citation>
    <scope>NUCLEOTIDE SEQUENCE [LARGE SCALE GENOMIC DNA]</scope>
    <source>
        <strain evidence="7 8">ATCC 12853</strain>
    </source>
</reference>
<proteinExistence type="inferred from homology"/>
<protein>
    <submittedName>
        <fullName evidence="7">Activator-dependent family glycosyltransferase</fullName>
    </submittedName>
</protein>
<dbReference type="InterPro" id="IPR030953">
    <property type="entry name" value="Glycosyl_450act"/>
</dbReference>
<feature type="domain" description="Erythromycin biosynthesis protein CIII-like N-terminal" evidence="6">
    <location>
        <begin position="22"/>
        <end position="264"/>
    </location>
</feature>
<dbReference type="OrthoDB" id="3863369at2"/>
<dbReference type="Pfam" id="PF21036">
    <property type="entry name" value="EryCIII-like_N"/>
    <property type="match status" value="1"/>
</dbReference>
<dbReference type="Gene3D" id="3.40.50.2000">
    <property type="entry name" value="Glycogen Phosphorylase B"/>
    <property type="match status" value="2"/>
</dbReference>
<organism evidence="7 8">
    <name type="scientific">Streptomyces kanamyceticus</name>
    <dbReference type="NCBI Taxonomy" id="1967"/>
    <lineage>
        <taxon>Bacteria</taxon>
        <taxon>Bacillati</taxon>
        <taxon>Actinomycetota</taxon>
        <taxon>Actinomycetes</taxon>
        <taxon>Kitasatosporales</taxon>
        <taxon>Streptomycetaceae</taxon>
        <taxon>Streptomyces</taxon>
    </lineage>
</organism>
<sequence length="433" mass="47300">MRVLFTTFAAKSHLHIQIPLAWALRSAGHDVCVASQPDLVEYISHTGLMAVGVGENLDLDVQMAGANRRRDDTEEEVPGDPDFLTHADLSGLDPEHRTYPYLHDAFALMADHVYPALSSGAMIDDLVGFARQWKPDLVLWDTHTFAGAIAATAAGAVHARLLFGADLLAHSRKTFLRERDLLPAAERADPLADWLGGVLDRYDLPFTEEVVTGTWAVDPVPASMRLPSDQHHVPMRYVPYNGPSVLPDWLSEPLERPRVCLTLGWSGRDVLGADRASVGELLASVADLDVEVVATLSAGQLARLEKVPDNVRVLDFVPLDALLPTCSAVIHQGGAGTFQTSQLHGVPQIIVPDLLWDYAHKTRHVESTGSGLAVPDVDRFTAAELRSMLVRLLGEPSFAENAAGIRREMLSMPAPRDVVPVLERLTAEYRRSP</sequence>
<dbReference type="PANTHER" id="PTHR48050:SF13">
    <property type="entry name" value="STEROL 3-BETA-GLUCOSYLTRANSFERASE UGT80A2"/>
    <property type="match status" value="1"/>
</dbReference>
<keyword evidence="8" id="KW-1185">Reference proteome</keyword>
<dbReference type="Pfam" id="PF06722">
    <property type="entry name" value="EryCIII-like_C"/>
    <property type="match status" value="1"/>
</dbReference>
<dbReference type="FunFam" id="3.40.50.2000:FF:000072">
    <property type="entry name" value="Glycosyl transferase"/>
    <property type="match status" value="1"/>
</dbReference>
<dbReference type="InterPro" id="IPR050426">
    <property type="entry name" value="Glycosyltransferase_28"/>
</dbReference>
<dbReference type="EMBL" id="CP023699">
    <property type="protein sequence ID" value="QEU96267.1"/>
    <property type="molecule type" value="Genomic_DNA"/>
</dbReference>
<gene>
    <name evidence="7" type="ORF">CP970_39810</name>
</gene>
<dbReference type="AlphaFoldDB" id="A0A5J6GLZ8"/>
<dbReference type="InterPro" id="IPR002213">
    <property type="entry name" value="UDP_glucos_trans"/>
</dbReference>
<dbReference type="GO" id="GO:0008194">
    <property type="term" value="F:UDP-glycosyltransferase activity"/>
    <property type="evidence" value="ECO:0007669"/>
    <property type="project" value="InterPro"/>
</dbReference>
<evidence type="ECO:0000256" key="3">
    <source>
        <dbReference type="ARBA" id="ARBA00022679"/>
    </source>
</evidence>
<comment type="similarity">
    <text evidence="1">Belongs to the glycosyltransferase 28 family.</text>
</comment>
<dbReference type="SUPFAM" id="SSF53756">
    <property type="entry name" value="UDP-Glycosyltransferase/glycogen phosphorylase"/>
    <property type="match status" value="1"/>
</dbReference>
<accession>A0A5J6GLZ8</accession>
<dbReference type="GO" id="GO:0016758">
    <property type="term" value="F:hexosyltransferase activity"/>
    <property type="evidence" value="ECO:0007669"/>
    <property type="project" value="UniProtKB-ARBA"/>
</dbReference>
<dbReference type="Proteomes" id="UP000325529">
    <property type="component" value="Chromosome"/>
</dbReference>
<dbReference type="KEGG" id="ska:CP970_39810"/>
<evidence type="ECO:0000259" key="6">
    <source>
        <dbReference type="Pfam" id="PF21036"/>
    </source>
</evidence>
<evidence type="ECO:0000256" key="1">
    <source>
        <dbReference type="ARBA" id="ARBA00006962"/>
    </source>
</evidence>
<evidence type="ECO:0000313" key="8">
    <source>
        <dbReference type="Proteomes" id="UP000325529"/>
    </source>
</evidence>
<keyword evidence="4" id="KW-0045">Antibiotic biosynthesis</keyword>
<dbReference type="GO" id="GO:0017000">
    <property type="term" value="P:antibiotic biosynthetic process"/>
    <property type="evidence" value="ECO:0007669"/>
    <property type="project" value="UniProtKB-KW"/>
</dbReference>
<dbReference type="NCBIfam" id="TIGR04516">
    <property type="entry name" value="glycosyl_450act"/>
    <property type="match status" value="1"/>
</dbReference>
<name>A0A5J6GLZ8_STRKN</name>